<protein>
    <submittedName>
        <fullName evidence="1">Uncharacterized protein</fullName>
    </submittedName>
</protein>
<name>A0A6C0LLA3_9ZZZZ</name>
<dbReference type="EMBL" id="MN740523">
    <property type="protein sequence ID" value="QHU31110.1"/>
    <property type="molecule type" value="Genomic_DNA"/>
</dbReference>
<sequence>MFMDKFENLDDDWIKKFETKDEVFKDFYKEDIYYTNIHIVYVNRNLEIENVKEETFILSVPNNITREEIIYLLKKNTTSNDKHYKIVSILKYNITLNPDQVTKYVNASTRETESYLEEINHIDSISFDKSICTFQDLTDIYFIFYEKLDKNKNNVTRKIVLNNKKKKGTRKDY</sequence>
<proteinExistence type="predicted"/>
<organism evidence="1">
    <name type="scientific">viral metagenome</name>
    <dbReference type="NCBI Taxonomy" id="1070528"/>
    <lineage>
        <taxon>unclassified sequences</taxon>
        <taxon>metagenomes</taxon>
        <taxon>organismal metagenomes</taxon>
    </lineage>
</organism>
<dbReference type="AlphaFoldDB" id="A0A6C0LLA3"/>
<reference evidence="1" key="1">
    <citation type="journal article" date="2020" name="Nature">
        <title>Giant virus diversity and host interactions through global metagenomics.</title>
        <authorList>
            <person name="Schulz F."/>
            <person name="Roux S."/>
            <person name="Paez-Espino D."/>
            <person name="Jungbluth S."/>
            <person name="Walsh D.A."/>
            <person name="Denef V.J."/>
            <person name="McMahon K.D."/>
            <person name="Konstantinidis K.T."/>
            <person name="Eloe-Fadrosh E.A."/>
            <person name="Kyrpides N.C."/>
            <person name="Woyke T."/>
        </authorList>
    </citation>
    <scope>NUCLEOTIDE SEQUENCE</scope>
    <source>
        <strain evidence="1">GVMAG-M-3300027892-73</strain>
    </source>
</reference>
<evidence type="ECO:0000313" key="1">
    <source>
        <dbReference type="EMBL" id="QHU31110.1"/>
    </source>
</evidence>
<accession>A0A6C0LLA3</accession>